<proteinExistence type="inferred from homology"/>
<evidence type="ECO:0000256" key="2">
    <source>
        <dbReference type="RuleBase" id="RU362097"/>
    </source>
</evidence>
<dbReference type="NCBIfam" id="TIGR01845">
    <property type="entry name" value="outer_NodT"/>
    <property type="match status" value="1"/>
</dbReference>
<accession>A0ABQ6BVP9</accession>
<feature type="signal peptide" evidence="2">
    <location>
        <begin position="1"/>
        <end position="25"/>
    </location>
</feature>
<keyword evidence="2" id="KW-0564">Palmitate</keyword>
<reference evidence="4" key="1">
    <citation type="journal article" date="2019" name="Int. J. Syst. Evol. Microbiol.">
        <title>The Global Catalogue of Microorganisms (GCM) 10K type strain sequencing project: providing services to taxonomists for standard genome sequencing and annotation.</title>
        <authorList>
            <consortium name="The Broad Institute Genomics Platform"/>
            <consortium name="The Broad Institute Genome Sequencing Center for Infectious Disease"/>
            <person name="Wu L."/>
            <person name="Ma J."/>
        </authorList>
    </citation>
    <scope>NUCLEOTIDE SEQUENCE [LARGE SCALE GENOMIC DNA]</scope>
    <source>
        <strain evidence="4">NBRC 104970</strain>
    </source>
</reference>
<organism evidence="3 4">
    <name type="scientific">Chitiniphilus shinanonensis</name>
    <dbReference type="NCBI Taxonomy" id="553088"/>
    <lineage>
        <taxon>Bacteria</taxon>
        <taxon>Pseudomonadati</taxon>
        <taxon>Pseudomonadota</taxon>
        <taxon>Betaproteobacteria</taxon>
        <taxon>Neisseriales</taxon>
        <taxon>Chitinibacteraceae</taxon>
        <taxon>Chitiniphilus</taxon>
    </lineage>
</organism>
<dbReference type="Proteomes" id="UP001156836">
    <property type="component" value="Unassembled WGS sequence"/>
</dbReference>
<dbReference type="SUPFAM" id="SSF56954">
    <property type="entry name" value="Outer membrane efflux proteins (OEP)"/>
    <property type="match status" value="1"/>
</dbReference>
<dbReference type="Gene3D" id="1.20.1600.10">
    <property type="entry name" value="Outer membrane efflux proteins (OEP)"/>
    <property type="match status" value="1"/>
</dbReference>
<dbReference type="PANTHER" id="PTHR30203:SF30">
    <property type="entry name" value="OUTER MEMBRANE PROTEIN-RELATED"/>
    <property type="match status" value="1"/>
</dbReference>
<evidence type="ECO:0000313" key="3">
    <source>
        <dbReference type="EMBL" id="GLS05447.1"/>
    </source>
</evidence>
<name>A0ABQ6BVP9_9NEIS</name>
<gene>
    <name evidence="3" type="ORF">GCM10007860_26000</name>
</gene>
<keyword evidence="2" id="KW-0472">Membrane</keyword>
<dbReference type="Gene3D" id="2.20.200.10">
    <property type="entry name" value="Outer membrane efflux proteins (OEP)"/>
    <property type="match status" value="1"/>
</dbReference>
<keyword evidence="2" id="KW-1134">Transmembrane beta strand</keyword>
<dbReference type="PANTHER" id="PTHR30203">
    <property type="entry name" value="OUTER MEMBRANE CATION EFFLUX PROTEIN"/>
    <property type="match status" value="1"/>
</dbReference>
<sequence length="480" mass="52544">MNKPRLALRCGALALLLALNGCALLSPDRTPVALDLPEGREAATIDNQWWHLFGDKELDALVERARERNADVQLAIARIEEARAALGIASAEQLPRLDLGADASRQRVSENGLQGGLRPNPYDSYQFAASASWELDLWGRVRNQREAALAQLQATQYDHDSVLLAVSAATVEAYFNLRALDAQVNVAQQTLTTREESYQLRVKRFKGGLTSELDVRQAEAELMDARAALPQLQASQTQAQNILFILTGASPREVYNEVAPRGTSIEGLLPGLFTLPAGLPSDLLLRRPDIQSAEQQLRATRAQIQVARAAYFPRITLTGLFGVQSLEFSDLFKGPSKVWGFAGDLTMPLFDNGLTAAQVDQARARDKQAAIRYTQTVRSAFGDVRVGLDGVQRTRERAEALKLQSNALARQVHLAQLRYDNGYSDYLEVLDAERSDFQVQLTLISAQRDALVAQLSLIKALGGGWQAPSDLSTSNATTPG</sequence>
<feature type="chain" id="PRO_5044978838" evidence="2">
    <location>
        <begin position="26"/>
        <end position="480"/>
    </location>
</feature>
<dbReference type="Pfam" id="PF02321">
    <property type="entry name" value="OEP"/>
    <property type="match status" value="2"/>
</dbReference>
<protein>
    <submittedName>
        <fullName evidence="3">RND transporter</fullName>
    </submittedName>
</protein>
<dbReference type="EMBL" id="BSOZ01000047">
    <property type="protein sequence ID" value="GLS05447.1"/>
    <property type="molecule type" value="Genomic_DNA"/>
</dbReference>
<dbReference type="InterPro" id="IPR010131">
    <property type="entry name" value="MdtP/NodT-like"/>
</dbReference>
<comment type="caution">
    <text evidence="3">The sequence shown here is derived from an EMBL/GenBank/DDBJ whole genome shotgun (WGS) entry which is preliminary data.</text>
</comment>
<dbReference type="InterPro" id="IPR003423">
    <property type="entry name" value="OMP_efflux"/>
</dbReference>
<evidence type="ECO:0000313" key="4">
    <source>
        <dbReference type="Proteomes" id="UP001156836"/>
    </source>
</evidence>
<evidence type="ECO:0000256" key="1">
    <source>
        <dbReference type="ARBA" id="ARBA00007613"/>
    </source>
</evidence>
<keyword evidence="2" id="KW-0732">Signal</keyword>
<keyword evidence="2" id="KW-0812">Transmembrane</keyword>
<keyword evidence="4" id="KW-1185">Reference proteome</keyword>
<comment type="subcellular location">
    <subcellularLocation>
        <location evidence="2">Cell membrane</location>
        <topology evidence="2">Lipid-anchor</topology>
    </subcellularLocation>
</comment>
<keyword evidence="2" id="KW-0449">Lipoprotein</keyword>
<dbReference type="RefSeq" id="WP_018747552.1">
    <property type="nucleotide sequence ID" value="NZ_BSOZ01000047.1"/>
</dbReference>
<comment type="similarity">
    <text evidence="1 2">Belongs to the outer membrane factor (OMF) (TC 1.B.17) family.</text>
</comment>